<evidence type="ECO:0000259" key="2">
    <source>
        <dbReference type="Pfam" id="PF00534"/>
    </source>
</evidence>
<feature type="domain" description="Glycosyltransferase subfamily 4-like N-terminal" evidence="3">
    <location>
        <begin position="16"/>
        <end position="177"/>
    </location>
</feature>
<dbReference type="Pfam" id="PF13439">
    <property type="entry name" value="Glyco_transf_4"/>
    <property type="match status" value="1"/>
</dbReference>
<dbReference type="EMBL" id="BIFR01000001">
    <property type="protein sequence ID" value="GCE11477.1"/>
    <property type="molecule type" value="Genomic_DNA"/>
</dbReference>
<dbReference type="Gene3D" id="3.40.50.2000">
    <property type="entry name" value="Glycogen Phosphorylase B"/>
    <property type="match status" value="2"/>
</dbReference>
<dbReference type="PANTHER" id="PTHR46401">
    <property type="entry name" value="GLYCOSYLTRANSFERASE WBBK-RELATED"/>
    <property type="match status" value="1"/>
</dbReference>
<keyword evidence="1 4" id="KW-0808">Transferase</keyword>
<dbReference type="GO" id="GO:0016757">
    <property type="term" value="F:glycosyltransferase activity"/>
    <property type="evidence" value="ECO:0007669"/>
    <property type="project" value="InterPro"/>
</dbReference>
<dbReference type="InterPro" id="IPR028098">
    <property type="entry name" value="Glyco_trans_4-like_N"/>
</dbReference>
<protein>
    <submittedName>
        <fullName evidence="4">Glycosyl transferase family 1</fullName>
    </submittedName>
</protein>
<dbReference type="RefSeq" id="WP_126579188.1">
    <property type="nucleotide sequence ID" value="NZ_BIFR01000001.1"/>
</dbReference>
<dbReference type="InterPro" id="IPR001296">
    <property type="entry name" value="Glyco_trans_1"/>
</dbReference>
<organism evidence="4 5">
    <name type="scientific">Tengunoibacter tsumagoiensis</name>
    <dbReference type="NCBI Taxonomy" id="2014871"/>
    <lineage>
        <taxon>Bacteria</taxon>
        <taxon>Bacillati</taxon>
        <taxon>Chloroflexota</taxon>
        <taxon>Ktedonobacteria</taxon>
        <taxon>Ktedonobacterales</taxon>
        <taxon>Dictyobacteraceae</taxon>
        <taxon>Tengunoibacter</taxon>
    </lineage>
</organism>
<accession>A0A401ZXB4</accession>
<evidence type="ECO:0000259" key="3">
    <source>
        <dbReference type="Pfam" id="PF13439"/>
    </source>
</evidence>
<dbReference type="OrthoDB" id="9769555at2"/>
<dbReference type="PANTHER" id="PTHR46401:SF2">
    <property type="entry name" value="GLYCOSYLTRANSFERASE WBBK-RELATED"/>
    <property type="match status" value="1"/>
</dbReference>
<dbReference type="Proteomes" id="UP000287352">
    <property type="component" value="Unassembled WGS sequence"/>
</dbReference>
<reference evidence="5" key="1">
    <citation type="submission" date="2018-12" db="EMBL/GenBank/DDBJ databases">
        <title>Tengunoibacter tsumagoiensis gen. nov., sp. nov., Dictyobacter kobayashii sp. nov., D. alpinus sp. nov., and D. joshuensis sp. nov. and description of Dictyobacteraceae fam. nov. within the order Ktedonobacterales isolated from Tengu-no-mugimeshi.</title>
        <authorList>
            <person name="Wang C.M."/>
            <person name="Zheng Y."/>
            <person name="Sakai Y."/>
            <person name="Toyoda A."/>
            <person name="Minakuchi Y."/>
            <person name="Abe K."/>
            <person name="Yokota A."/>
            <person name="Yabe S."/>
        </authorList>
    </citation>
    <scope>NUCLEOTIDE SEQUENCE [LARGE SCALE GENOMIC DNA]</scope>
    <source>
        <strain evidence="5">Uno3</strain>
    </source>
</reference>
<name>A0A401ZXB4_9CHLR</name>
<sequence length="390" mass="43369">MRIAIDYTAAIRQGAGIGAYVRSLVAATLALDTTNQYTLLASGRPSGDRPFPQGEHIRSRNMLIPDRYLNILWYRWRTPLPATLFSGATDIYHGPDFTLPPLPKHVRKVVTIHDLAFLEHPEYAVPSLAAYLRKVVPQAVAQADVVTTVSHEVGRTLIKHFQTPPEKLVVIPNGVNLRTFRRITDPLILNATRHKFGLQSPLVLAVGTQEPRKNHVGLINAFYQAQKQKHGPAMLAIAGGEGWLYEETRQLVAKLQLEEKVRFLGRVSELELVTLYSMADLFVFPSFFEGFGIPPLEAMACGAPVITSNLSSLPEVVGDAALLVNPYDTDAIASSMLQVLGDEILHADLQQKGYSHVQKYTWEKSAERLLKTYQQLYQGQTDFSNEGAFL</sequence>
<evidence type="ECO:0000313" key="5">
    <source>
        <dbReference type="Proteomes" id="UP000287352"/>
    </source>
</evidence>
<dbReference type="GO" id="GO:0009103">
    <property type="term" value="P:lipopolysaccharide biosynthetic process"/>
    <property type="evidence" value="ECO:0007669"/>
    <property type="project" value="TreeGrafter"/>
</dbReference>
<keyword evidence="5" id="KW-1185">Reference proteome</keyword>
<proteinExistence type="predicted"/>
<dbReference type="Pfam" id="PF00534">
    <property type="entry name" value="Glycos_transf_1"/>
    <property type="match status" value="1"/>
</dbReference>
<dbReference type="CDD" id="cd03809">
    <property type="entry name" value="GT4_MtfB-like"/>
    <property type="match status" value="1"/>
</dbReference>
<dbReference type="FunFam" id="3.40.50.2000:FF:000119">
    <property type="entry name" value="Glycosyl transferase group 1"/>
    <property type="match status" value="1"/>
</dbReference>
<evidence type="ECO:0000313" key="4">
    <source>
        <dbReference type="EMBL" id="GCE11477.1"/>
    </source>
</evidence>
<dbReference type="AlphaFoldDB" id="A0A401ZXB4"/>
<feature type="domain" description="Glycosyl transferase family 1" evidence="2">
    <location>
        <begin position="197"/>
        <end position="355"/>
    </location>
</feature>
<evidence type="ECO:0000256" key="1">
    <source>
        <dbReference type="ARBA" id="ARBA00022679"/>
    </source>
</evidence>
<dbReference type="SUPFAM" id="SSF53756">
    <property type="entry name" value="UDP-Glycosyltransferase/glycogen phosphorylase"/>
    <property type="match status" value="1"/>
</dbReference>
<gene>
    <name evidence="4" type="ORF">KTT_13360</name>
</gene>
<comment type="caution">
    <text evidence="4">The sequence shown here is derived from an EMBL/GenBank/DDBJ whole genome shotgun (WGS) entry which is preliminary data.</text>
</comment>